<dbReference type="PROSITE" id="PS50109">
    <property type="entry name" value="HIS_KIN"/>
    <property type="match status" value="1"/>
</dbReference>
<evidence type="ECO:0000259" key="11">
    <source>
        <dbReference type="PROSITE" id="PS50109"/>
    </source>
</evidence>
<dbReference type="EC" id="2.7.13.3" evidence="2"/>
<evidence type="ECO:0000256" key="8">
    <source>
        <dbReference type="ARBA" id="ARBA00023012"/>
    </source>
</evidence>
<feature type="transmembrane region" description="Helical" evidence="10">
    <location>
        <begin position="12"/>
        <end position="39"/>
    </location>
</feature>
<comment type="caution">
    <text evidence="12">The sequence shown here is derived from an EMBL/GenBank/DDBJ whole genome shotgun (WGS) entry which is preliminary data.</text>
</comment>
<evidence type="ECO:0000256" key="9">
    <source>
        <dbReference type="SAM" id="MobiDB-lite"/>
    </source>
</evidence>
<reference evidence="12" key="2">
    <citation type="submission" date="2021-04" db="EMBL/GenBank/DDBJ databases">
        <authorList>
            <person name="Gilroy R."/>
        </authorList>
    </citation>
    <scope>NUCLEOTIDE SEQUENCE</scope>
    <source>
        <strain evidence="12">USAMLcec2-132</strain>
    </source>
</reference>
<evidence type="ECO:0000313" key="12">
    <source>
        <dbReference type="EMBL" id="HJC25704.1"/>
    </source>
</evidence>
<feature type="region of interest" description="Disordered" evidence="9">
    <location>
        <begin position="417"/>
        <end position="454"/>
    </location>
</feature>
<dbReference type="Pfam" id="PF02518">
    <property type="entry name" value="HATPase_c"/>
    <property type="match status" value="1"/>
</dbReference>
<evidence type="ECO:0000256" key="1">
    <source>
        <dbReference type="ARBA" id="ARBA00000085"/>
    </source>
</evidence>
<dbReference type="Gene3D" id="3.30.565.10">
    <property type="entry name" value="Histidine kinase-like ATPase, C-terminal domain"/>
    <property type="match status" value="1"/>
</dbReference>
<keyword evidence="7 10" id="KW-1133">Transmembrane helix</keyword>
<dbReference type="PANTHER" id="PTHR45436">
    <property type="entry name" value="SENSOR HISTIDINE KINASE YKOH"/>
    <property type="match status" value="1"/>
</dbReference>
<gene>
    <name evidence="12" type="ORF">H9761_18745</name>
</gene>
<evidence type="ECO:0000256" key="5">
    <source>
        <dbReference type="ARBA" id="ARBA00022692"/>
    </source>
</evidence>
<sequence>MNPVRRFFRRYIVSTIGIVLLFFTVNLLLFLGGLSAGYLSGTKDTFSVERLSEHIGPVPGRDGVWEADETARRLLEENDAWAMVLDAGGNVVWELGLPEELPRAYTSAQVAAFSRWYLEGYPVKVWVREDGFLAVAGFPPGTWVKYYFTMERPYVDIILIGGASVFLMNLGLLLFLILRGIRRVEKAMSPILQGIQELGRGKPCRLKEQGELAEISAGLNRAGDYMKRKDNTRAEWIRGISHDIRTPLSMVLGYAGELEEDDSLPPQARQQAGIIRRQGERLKALVESLNLTTRLEYALRPIRLERLDAVELGRQAVSGVLNEGLPAQYEMDFSREDFSGADFDWEKMFPGQPERTAELVGDPDLLRRMLDNLINNSIVHNPQGCHISVQVGMRAALRENRQERVCCFTVTDDGRGMPGARLERLNREQDGTERGPEEETGYDPEQETNRGPEHGLGLRIVGQIVRAHGGTLKFSPVSPHGLCVRACFPINGQDGLSERGEDVSSAEGGK</sequence>
<keyword evidence="6 12" id="KW-0418">Kinase</keyword>
<keyword evidence="3" id="KW-0597">Phosphoprotein</keyword>
<feature type="domain" description="Histidine kinase" evidence="11">
    <location>
        <begin position="239"/>
        <end position="492"/>
    </location>
</feature>
<dbReference type="SMART" id="SM00388">
    <property type="entry name" value="HisKA"/>
    <property type="match status" value="1"/>
</dbReference>
<comment type="catalytic activity">
    <reaction evidence="1">
        <text>ATP + protein L-histidine = ADP + protein N-phospho-L-histidine.</text>
        <dbReference type="EC" id="2.7.13.3"/>
    </reaction>
</comment>
<evidence type="ECO:0000256" key="10">
    <source>
        <dbReference type="SAM" id="Phobius"/>
    </source>
</evidence>
<name>A0A9D2NJV4_9FIRM</name>
<evidence type="ECO:0000256" key="3">
    <source>
        <dbReference type="ARBA" id="ARBA00022553"/>
    </source>
</evidence>
<evidence type="ECO:0000256" key="2">
    <source>
        <dbReference type="ARBA" id="ARBA00012438"/>
    </source>
</evidence>
<dbReference type="CDD" id="cd00082">
    <property type="entry name" value="HisKA"/>
    <property type="match status" value="1"/>
</dbReference>
<keyword evidence="4" id="KW-0808">Transferase</keyword>
<proteinExistence type="predicted"/>
<dbReference type="AlphaFoldDB" id="A0A9D2NJV4"/>
<dbReference type="Gene3D" id="1.10.287.130">
    <property type="match status" value="1"/>
</dbReference>
<dbReference type="SUPFAM" id="SSF47384">
    <property type="entry name" value="Homodimeric domain of signal transducing histidine kinase"/>
    <property type="match status" value="1"/>
</dbReference>
<dbReference type="GO" id="GO:0000155">
    <property type="term" value="F:phosphorelay sensor kinase activity"/>
    <property type="evidence" value="ECO:0007669"/>
    <property type="project" value="InterPro"/>
</dbReference>
<dbReference type="CDD" id="cd00075">
    <property type="entry name" value="HATPase"/>
    <property type="match status" value="1"/>
</dbReference>
<protein>
    <recommendedName>
        <fullName evidence="2">histidine kinase</fullName>
        <ecNumber evidence="2">2.7.13.3</ecNumber>
    </recommendedName>
</protein>
<accession>A0A9D2NJV4</accession>
<dbReference type="InterPro" id="IPR003661">
    <property type="entry name" value="HisK_dim/P_dom"/>
</dbReference>
<dbReference type="SUPFAM" id="SSF55874">
    <property type="entry name" value="ATPase domain of HSP90 chaperone/DNA topoisomerase II/histidine kinase"/>
    <property type="match status" value="1"/>
</dbReference>
<evidence type="ECO:0000313" key="13">
    <source>
        <dbReference type="Proteomes" id="UP000823891"/>
    </source>
</evidence>
<feature type="transmembrane region" description="Helical" evidence="10">
    <location>
        <begin position="157"/>
        <end position="178"/>
    </location>
</feature>
<dbReference type="SMART" id="SM00387">
    <property type="entry name" value="HATPase_c"/>
    <property type="match status" value="1"/>
</dbReference>
<dbReference type="Pfam" id="PF00512">
    <property type="entry name" value="HisKA"/>
    <property type="match status" value="1"/>
</dbReference>
<dbReference type="InterPro" id="IPR036097">
    <property type="entry name" value="HisK_dim/P_sf"/>
</dbReference>
<dbReference type="InterPro" id="IPR036890">
    <property type="entry name" value="HATPase_C_sf"/>
</dbReference>
<keyword evidence="8" id="KW-0902">Two-component regulatory system</keyword>
<evidence type="ECO:0000256" key="7">
    <source>
        <dbReference type="ARBA" id="ARBA00022989"/>
    </source>
</evidence>
<reference evidence="12" key="1">
    <citation type="journal article" date="2021" name="PeerJ">
        <title>Extensive microbial diversity within the chicken gut microbiome revealed by metagenomics and culture.</title>
        <authorList>
            <person name="Gilroy R."/>
            <person name="Ravi A."/>
            <person name="Getino M."/>
            <person name="Pursley I."/>
            <person name="Horton D.L."/>
            <person name="Alikhan N.F."/>
            <person name="Baker D."/>
            <person name="Gharbi K."/>
            <person name="Hall N."/>
            <person name="Watson M."/>
            <person name="Adriaenssens E.M."/>
            <person name="Foster-Nyarko E."/>
            <person name="Jarju S."/>
            <person name="Secka A."/>
            <person name="Antonio M."/>
            <person name="Oren A."/>
            <person name="Chaudhuri R.R."/>
            <person name="La Ragione R."/>
            <person name="Hildebrand F."/>
            <person name="Pallen M.J."/>
        </authorList>
    </citation>
    <scope>NUCLEOTIDE SEQUENCE</scope>
    <source>
        <strain evidence="12">USAMLcec2-132</strain>
    </source>
</reference>
<keyword evidence="5 10" id="KW-0812">Transmembrane</keyword>
<organism evidence="12 13">
    <name type="scientific">Candidatus Eisenbergiella merdavium</name>
    <dbReference type="NCBI Taxonomy" id="2838551"/>
    <lineage>
        <taxon>Bacteria</taxon>
        <taxon>Bacillati</taxon>
        <taxon>Bacillota</taxon>
        <taxon>Clostridia</taxon>
        <taxon>Lachnospirales</taxon>
        <taxon>Lachnospiraceae</taxon>
        <taxon>Eisenbergiella</taxon>
    </lineage>
</organism>
<feature type="compositionally biased region" description="Basic and acidic residues" evidence="9">
    <location>
        <begin position="421"/>
        <end position="437"/>
    </location>
</feature>
<evidence type="ECO:0000256" key="6">
    <source>
        <dbReference type="ARBA" id="ARBA00022777"/>
    </source>
</evidence>
<dbReference type="InterPro" id="IPR050428">
    <property type="entry name" value="TCS_sensor_his_kinase"/>
</dbReference>
<keyword evidence="10" id="KW-0472">Membrane</keyword>
<dbReference type="InterPro" id="IPR005467">
    <property type="entry name" value="His_kinase_dom"/>
</dbReference>
<dbReference type="Proteomes" id="UP000823891">
    <property type="component" value="Unassembled WGS sequence"/>
</dbReference>
<dbReference type="PANTHER" id="PTHR45436:SF5">
    <property type="entry name" value="SENSOR HISTIDINE KINASE TRCS"/>
    <property type="match status" value="1"/>
</dbReference>
<dbReference type="EMBL" id="DWWS01000070">
    <property type="protein sequence ID" value="HJC25704.1"/>
    <property type="molecule type" value="Genomic_DNA"/>
</dbReference>
<dbReference type="InterPro" id="IPR003594">
    <property type="entry name" value="HATPase_dom"/>
</dbReference>
<evidence type="ECO:0000256" key="4">
    <source>
        <dbReference type="ARBA" id="ARBA00022679"/>
    </source>
</evidence>